<dbReference type="Proteomes" id="UP000018467">
    <property type="component" value="Unassembled WGS sequence"/>
</dbReference>
<keyword evidence="8" id="KW-0325">Glycoprotein</keyword>
<protein>
    <submittedName>
        <fullName evidence="14">Chemokine-like receptor 1</fullName>
    </submittedName>
</protein>
<dbReference type="PANTHER" id="PTHR24225:SF74">
    <property type="entry name" value="CHEMOKINE-LIKE RECEPTOR 1"/>
    <property type="match status" value="1"/>
</dbReference>
<feature type="transmembrane region" description="Helical" evidence="11">
    <location>
        <begin position="272"/>
        <end position="293"/>
    </location>
</feature>
<dbReference type="eggNOG" id="ENOG502SRSZ">
    <property type="taxonomic scope" value="Eukaryota"/>
</dbReference>
<dbReference type="InParanoid" id="W5LT92"/>
<dbReference type="InterPro" id="IPR017452">
    <property type="entry name" value="GPCR_Rhodpsn_7TM"/>
</dbReference>
<evidence type="ECO:0000256" key="8">
    <source>
        <dbReference type="ARBA" id="ARBA00023180"/>
    </source>
</evidence>
<feature type="domain" description="G-protein coupled receptors family 1 profile" evidence="13">
    <location>
        <begin position="71"/>
        <end position="325"/>
    </location>
</feature>
<feature type="transmembrane region" description="Helical" evidence="11">
    <location>
        <begin position="139"/>
        <end position="158"/>
    </location>
</feature>
<keyword evidence="3 11" id="KW-1133">Transmembrane helix</keyword>
<dbReference type="GO" id="GO:0005886">
    <property type="term" value="C:plasma membrane"/>
    <property type="evidence" value="ECO:0007669"/>
    <property type="project" value="TreeGrafter"/>
</dbReference>
<feature type="transmembrane region" description="Helical" evidence="11">
    <location>
        <begin position="179"/>
        <end position="200"/>
    </location>
</feature>
<dbReference type="GO" id="GO:0007200">
    <property type="term" value="P:phospholipase C-activating G protein-coupled receptor signaling pathway"/>
    <property type="evidence" value="ECO:0007669"/>
    <property type="project" value="TreeGrafter"/>
</dbReference>
<evidence type="ECO:0000256" key="9">
    <source>
        <dbReference type="ARBA" id="ARBA00023224"/>
    </source>
</evidence>
<name>W5LT92_ASTMX</name>
<dbReference type="PANTHER" id="PTHR24225">
    <property type="entry name" value="CHEMOTACTIC RECEPTOR"/>
    <property type="match status" value="1"/>
</dbReference>
<feature type="transmembrane region" description="Helical" evidence="11">
    <location>
        <begin position="305"/>
        <end position="328"/>
    </location>
</feature>
<dbReference type="SUPFAM" id="SSF81321">
    <property type="entry name" value="Family A G protein-coupled receptor-like"/>
    <property type="match status" value="1"/>
</dbReference>
<dbReference type="GO" id="GO:0004875">
    <property type="term" value="F:complement receptor activity"/>
    <property type="evidence" value="ECO:0007669"/>
    <property type="project" value="TreeGrafter"/>
</dbReference>
<comment type="subcellular location">
    <subcellularLocation>
        <location evidence="1">Membrane</location>
        <topology evidence="1">Multi-pass membrane protein</topology>
    </subcellularLocation>
</comment>
<dbReference type="InterPro" id="IPR000826">
    <property type="entry name" value="Formyl_rcpt-rel"/>
</dbReference>
<accession>W5LT92</accession>
<dbReference type="Pfam" id="PF00001">
    <property type="entry name" value="7tm_1"/>
    <property type="match status" value="1"/>
</dbReference>
<keyword evidence="15" id="KW-1185">Reference proteome</keyword>
<evidence type="ECO:0000256" key="4">
    <source>
        <dbReference type="ARBA" id="ARBA00023040"/>
    </source>
</evidence>
<reference evidence="15" key="1">
    <citation type="submission" date="2013-03" db="EMBL/GenBank/DDBJ databases">
        <authorList>
            <person name="Jeffery W."/>
            <person name="Warren W."/>
            <person name="Wilson R.K."/>
        </authorList>
    </citation>
    <scope>NUCLEOTIDE SEQUENCE</scope>
    <source>
        <strain evidence="15">female</strain>
    </source>
</reference>
<evidence type="ECO:0000256" key="2">
    <source>
        <dbReference type="ARBA" id="ARBA00022692"/>
    </source>
</evidence>
<evidence type="ECO:0000313" key="15">
    <source>
        <dbReference type="Proteomes" id="UP000018467"/>
    </source>
</evidence>
<dbReference type="GO" id="GO:0004930">
    <property type="term" value="F:G protein-coupled receptor activity"/>
    <property type="evidence" value="ECO:0007669"/>
    <property type="project" value="UniProtKB-KW"/>
</dbReference>
<dbReference type="PRINTS" id="PR00237">
    <property type="entry name" value="GPCRRHODOPSN"/>
</dbReference>
<dbReference type="HOGENOM" id="CLU_009579_8_0_1"/>
<dbReference type="GO" id="GO:0006954">
    <property type="term" value="P:inflammatory response"/>
    <property type="evidence" value="ECO:0007669"/>
    <property type="project" value="TreeGrafter"/>
</dbReference>
<dbReference type="Gene3D" id="1.20.1070.10">
    <property type="entry name" value="Rhodopsin 7-helix transmembrane proteins"/>
    <property type="match status" value="1"/>
</dbReference>
<dbReference type="GO" id="GO:0007204">
    <property type="term" value="P:positive regulation of cytosolic calcium ion concentration"/>
    <property type="evidence" value="ECO:0007669"/>
    <property type="project" value="TreeGrafter"/>
</dbReference>
<dbReference type="PROSITE" id="PS50262">
    <property type="entry name" value="G_PROTEIN_RECEP_F1_2"/>
    <property type="match status" value="1"/>
</dbReference>
<dbReference type="Bgee" id="ENSAMXG00000025598">
    <property type="expression patterns" value="Expressed in pharyngeal gill and 13 other cell types or tissues"/>
</dbReference>
<evidence type="ECO:0000256" key="1">
    <source>
        <dbReference type="ARBA" id="ARBA00004141"/>
    </source>
</evidence>
<feature type="signal peptide" evidence="12">
    <location>
        <begin position="1"/>
        <end position="16"/>
    </location>
</feature>
<evidence type="ECO:0000259" key="13">
    <source>
        <dbReference type="PROSITE" id="PS50262"/>
    </source>
</evidence>
<feature type="transmembrane region" description="Helical" evidence="11">
    <location>
        <begin position="98"/>
        <end position="119"/>
    </location>
</feature>
<dbReference type="InterPro" id="IPR000276">
    <property type="entry name" value="GPCR_Rhodpsn"/>
</dbReference>
<evidence type="ECO:0000256" key="3">
    <source>
        <dbReference type="ARBA" id="ARBA00022989"/>
    </source>
</evidence>
<keyword evidence="6" id="KW-1015">Disulfide bond</keyword>
<dbReference type="AlphaFoldDB" id="W5LT92"/>
<reference evidence="14" key="3">
    <citation type="submission" date="2025-08" db="UniProtKB">
        <authorList>
            <consortium name="Ensembl"/>
        </authorList>
    </citation>
    <scope>IDENTIFICATION</scope>
</reference>
<keyword evidence="5 11" id="KW-0472">Membrane</keyword>
<keyword evidence="4" id="KW-0297">G-protein coupled receptor</keyword>
<dbReference type="GeneTree" id="ENSGT01030000235251"/>
<keyword evidence="7" id="KW-0675">Receptor</keyword>
<evidence type="ECO:0000256" key="12">
    <source>
        <dbReference type="SAM" id="SignalP"/>
    </source>
</evidence>
<feature type="transmembrane region" description="Helical" evidence="11">
    <location>
        <begin position="59"/>
        <end position="77"/>
    </location>
</feature>
<evidence type="ECO:0000256" key="10">
    <source>
        <dbReference type="ARBA" id="ARBA00025736"/>
    </source>
</evidence>
<evidence type="ECO:0000256" key="6">
    <source>
        <dbReference type="ARBA" id="ARBA00023157"/>
    </source>
</evidence>
<keyword evidence="2 11" id="KW-0812">Transmembrane</keyword>
<evidence type="ECO:0000256" key="11">
    <source>
        <dbReference type="SAM" id="Phobius"/>
    </source>
</evidence>
<dbReference type="Ensembl" id="ENSAMXT00000026324.2">
    <property type="protein sequence ID" value="ENSAMXP00000026303.2"/>
    <property type="gene ID" value="ENSAMXG00000025598.2"/>
</dbReference>
<keyword evidence="12" id="KW-0732">Signal</keyword>
<evidence type="ECO:0000256" key="5">
    <source>
        <dbReference type="ARBA" id="ARBA00023136"/>
    </source>
</evidence>
<reference evidence="14" key="4">
    <citation type="submission" date="2025-09" db="UniProtKB">
        <authorList>
            <consortium name="Ensembl"/>
        </authorList>
    </citation>
    <scope>IDENTIFICATION</scope>
</reference>
<comment type="similarity">
    <text evidence="10">Belongs to the chemokine-like receptor (CMKLR) family.</text>
</comment>
<keyword evidence="9" id="KW-0807">Transducer</keyword>
<evidence type="ECO:0000256" key="7">
    <source>
        <dbReference type="ARBA" id="ARBA00023170"/>
    </source>
</evidence>
<feature type="transmembrane region" description="Helical" evidence="11">
    <location>
        <begin position="240"/>
        <end position="260"/>
    </location>
</feature>
<sequence>MICLLSLFTILSLCFSFRTSEMSSNLSAEYDAEYDYSVLTQQILEKTEYLKLIGMLYKVTYLFICVVGVALNFYVIIAGVRKFRSHRSPSVWEQHTCAWVLALAVTHLVFSGFLVLQFLYAWWHFNWHYGAALCKISSYVFYFSMFSTAALLSLMSMSSCVGSSECFKGVRFNKQGKSMVILMVLSSWTFGAVLSSPSLFSRELRYTELGLQCIDDFDLDKEKTTGDGLAKLTTVVLSRFLLGVLFPLFLMIISACIARLRGVHKKGTCHKIALVVKVCYFICWAPLLSMLLVQVKEGNIKKIKYGLPAATVLAAAHCFINPVIYLLVGRKTNMAWMLEIPDHKTKVSQNEDIEL</sequence>
<evidence type="ECO:0000313" key="14">
    <source>
        <dbReference type="Ensembl" id="ENSAMXP00000026303.2"/>
    </source>
</evidence>
<feature type="chain" id="PRO_5017243185" evidence="12">
    <location>
        <begin position="17"/>
        <end position="355"/>
    </location>
</feature>
<organism evidence="14 15">
    <name type="scientific">Astyanax mexicanus</name>
    <name type="common">Blind cave fish</name>
    <name type="synonym">Astyanax fasciatus mexicanus</name>
    <dbReference type="NCBI Taxonomy" id="7994"/>
    <lineage>
        <taxon>Eukaryota</taxon>
        <taxon>Metazoa</taxon>
        <taxon>Chordata</taxon>
        <taxon>Craniata</taxon>
        <taxon>Vertebrata</taxon>
        <taxon>Euteleostomi</taxon>
        <taxon>Actinopterygii</taxon>
        <taxon>Neopterygii</taxon>
        <taxon>Teleostei</taxon>
        <taxon>Ostariophysi</taxon>
        <taxon>Characiformes</taxon>
        <taxon>Characoidei</taxon>
        <taxon>Acestrorhamphidae</taxon>
        <taxon>Acestrorhamphinae</taxon>
        <taxon>Astyanax</taxon>
    </lineage>
</organism>
<proteinExistence type="inferred from homology"/>
<reference evidence="15" key="2">
    <citation type="journal article" date="2014" name="Nat. Commun.">
        <title>The cavefish genome reveals candidate genes for eye loss.</title>
        <authorList>
            <person name="McGaugh S.E."/>
            <person name="Gross J.B."/>
            <person name="Aken B."/>
            <person name="Blin M."/>
            <person name="Borowsky R."/>
            <person name="Chalopin D."/>
            <person name="Hinaux H."/>
            <person name="Jeffery W.R."/>
            <person name="Keene A."/>
            <person name="Ma L."/>
            <person name="Minx P."/>
            <person name="Murphy D."/>
            <person name="O'Quin K.E."/>
            <person name="Retaux S."/>
            <person name="Rohner N."/>
            <person name="Searle S.M."/>
            <person name="Stahl B.A."/>
            <person name="Tabin C."/>
            <person name="Volff J.N."/>
            <person name="Yoshizawa M."/>
            <person name="Warren W.C."/>
        </authorList>
    </citation>
    <scope>NUCLEOTIDE SEQUENCE [LARGE SCALE GENOMIC DNA]</scope>
    <source>
        <strain evidence="15">female</strain>
    </source>
</reference>